<reference evidence="3 4" key="1">
    <citation type="submission" date="2020-04" db="EMBL/GenBank/DDBJ databases">
        <title>Donghicola sp., a member of the Rhodobacteraceae family isolated from mangrove forest in Thailand.</title>
        <authorList>
            <person name="Charoenyingcharoen P."/>
            <person name="Yukphan P."/>
        </authorList>
    </citation>
    <scope>NUCLEOTIDE SEQUENCE [LARGE SCALE GENOMIC DNA]</scope>
    <source>
        <strain evidence="3 4">B5-SW-15</strain>
    </source>
</reference>
<proteinExistence type="predicted"/>
<sequence>MARKTSSDETEIEIIEPTENTELQDTIRLALEAAEAANDAAAEVSRLQSETAAAAARLDRFGARLRPMMIGLLAGAGVSIALGGLVYFKTLAEMRRTSATQIEALAIFQESVTQLNGQLEAVAGLSERLAKLEGINNDNREAILTELTSMHDQMASQLGDYSDTAGSLQSQIATTLTERVDAGTQKTVEAMQAGISDLQLALSKMIAAAATSTPPAAAAAKPSAPAPTKRTTSSSSSSKKTTKKPAPKAEPNPFSFP</sequence>
<feature type="compositionally biased region" description="Low complexity" evidence="1">
    <location>
        <begin position="212"/>
        <end position="239"/>
    </location>
</feature>
<keyword evidence="2" id="KW-0812">Transmembrane</keyword>
<evidence type="ECO:0000256" key="2">
    <source>
        <dbReference type="SAM" id="Phobius"/>
    </source>
</evidence>
<comment type="caution">
    <text evidence="3">The sequence shown here is derived from an EMBL/GenBank/DDBJ whole genome shotgun (WGS) entry which is preliminary data.</text>
</comment>
<dbReference type="Proteomes" id="UP000592216">
    <property type="component" value="Unassembled WGS sequence"/>
</dbReference>
<gene>
    <name evidence="3" type="ORF">HJ536_01840</name>
</gene>
<evidence type="ECO:0000313" key="3">
    <source>
        <dbReference type="EMBL" id="NVO22086.1"/>
    </source>
</evidence>
<dbReference type="EMBL" id="JABCJE010000001">
    <property type="protein sequence ID" value="NVO22086.1"/>
    <property type="molecule type" value="Genomic_DNA"/>
</dbReference>
<keyword evidence="2" id="KW-1133">Transmembrane helix</keyword>
<accession>A0A850PZ24</accession>
<dbReference type="AlphaFoldDB" id="A0A850PZ24"/>
<feature type="compositionally biased region" description="Pro residues" evidence="1">
    <location>
        <begin position="248"/>
        <end position="257"/>
    </location>
</feature>
<feature type="transmembrane region" description="Helical" evidence="2">
    <location>
        <begin position="68"/>
        <end position="88"/>
    </location>
</feature>
<organism evidence="3 4">
    <name type="scientific">Donghicola mangrovi</name>
    <dbReference type="NCBI Taxonomy" id="2729614"/>
    <lineage>
        <taxon>Bacteria</taxon>
        <taxon>Pseudomonadati</taxon>
        <taxon>Pseudomonadota</taxon>
        <taxon>Alphaproteobacteria</taxon>
        <taxon>Rhodobacterales</taxon>
        <taxon>Roseobacteraceae</taxon>
        <taxon>Donghicola</taxon>
    </lineage>
</organism>
<evidence type="ECO:0000313" key="4">
    <source>
        <dbReference type="Proteomes" id="UP000592216"/>
    </source>
</evidence>
<dbReference type="RefSeq" id="WP_177156461.1">
    <property type="nucleotide sequence ID" value="NZ_JABCJE010000001.1"/>
</dbReference>
<keyword evidence="2" id="KW-0472">Membrane</keyword>
<evidence type="ECO:0000256" key="1">
    <source>
        <dbReference type="SAM" id="MobiDB-lite"/>
    </source>
</evidence>
<name>A0A850PZ24_9RHOB</name>
<protein>
    <submittedName>
        <fullName evidence="3">Uncharacterized protein</fullName>
    </submittedName>
</protein>
<feature type="region of interest" description="Disordered" evidence="1">
    <location>
        <begin position="212"/>
        <end position="257"/>
    </location>
</feature>